<evidence type="ECO:0000313" key="3">
    <source>
        <dbReference type="EMBL" id="KAI0292088.1"/>
    </source>
</evidence>
<dbReference type="InterPro" id="IPR002182">
    <property type="entry name" value="NB-ARC"/>
</dbReference>
<feature type="repeat" description="TPR" evidence="1">
    <location>
        <begin position="1205"/>
        <end position="1238"/>
    </location>
</feature>
<feature type="repeat" description="TPR" evidence="1">
    <location>
        <begin position="765"/>
        <end position="798"/>
    </location>
</feature>
<feature type="repeat" description="TPR" evidence="1">
    <location>
        <begin position="1085"/>
        <end position="1118"/>
    </location>
</feature>
<dbReference type="CDD" id="cd21037">
    <property type="entry name" value="MLKL_NTD"/>
    <property type="match status" value="1"/>
</dbReference>
<dbReference type="InterPro" id="IPR019734">
    <property type="entry name" value="TPR_rpt"/>
</dbReference>
<dbReference type="Gene3D" id="3.40.50.300">
    <property type="entry name" value="P-loop containing nucleotide triphosphate hydrolases"/>
    <property type="match status" value="1"/>
</dbReference>
<name>A0AAD4QJH9_9AGAM</name>
<dbReference type="PANTHER" id="PTHR10098">
    <property type="entry name" value="RAPSYN-RELATED"/>
    <property type="match status" value="1"/>
</dbReference>
<protein>
    <recommendedName>
        <fullName evidence="2">NB-ARC domain-containing protein</fullName>
    </recommendedName>
</protein>
<dbReference type="PROSITE" id="PS50005">
    <property type="entry name" value="TPR"/>
    <property type="match status" value="6"/>
</dbReference>
<dbReference type="GO" id="GO:0043531">
    <property type="term" value="F:ADP binding"/>
    <property type="evidence" value="ECO:0007669"/>
    <property type="project" value="InterPro"/>
</dbReference>
<sequence>MQSNSFSIPKAIRRMFHASPSDSQPISVHSSEPIGGSVDVAITTIETSLAALKEASSLMSKIPYISPVAGLLLQVLTMRDEVKQNKEEWGVVMRKLGRVAGLVVNVGESCQKYNLEENDLPPGLRSILRSLQSELGGIESLLKKSTEIGPIKKALLRKDLLRKIKQYDGELSNVLQTFQAELALDARFEQIAERRKGIPAGPSGLSGPSNVITSIPQEPHSPQIFFGRDAELAEILHMILTGIRGSRPARIAILGPGGYGKTTLANAVLTHPQVQEQFGGARYFVACESVFSSGALLVELAKTLGVLDGGSDASWSHIHAVLSSKDSIICLDNFESPWEQAGDMRHSVEELLSRVTALNSVTLLITIRGTMRPGQTLWTKPALAPLNTLSQDAARDIWEEIGQNYDDAAEELIISVDYVPLAVSLLAHLAQATSPALLLKEWNQNQTKFIQMGQTHRLSNLEYSIQLSIDSGRMRANPPAKDLLGVLSMLPDGIHTSQLGRFKEILVEMDILSNLRTLQQCSLVHVIGERYQTHPIIRHFCNQQEVISSKYKDSLQNFYINLASSSSSEAQPKYHAEMVLEINNTKAMLFDLLKSNYGNNSKLVEAIITFTYFHVGIGDHSDKLISQTVETLQQRPSDTSVLLRCLQAWGKLYYYASDIENAKVKMQEVEGLCLSSPYNNSSLHAEVLRNLSELYQLEGALNEAEVSCQKALELHQIANDVLGQANDHRGLGDIFLSLRRLDEAEASYREALKFHQIANDVLGQANDHKGLGDMYLSLSRLDEAEASYREALEFHQIANDVLGQANDYLGLGDMYLSLSRLDEAEASYREALKFHKIANDVLGQANDHRGLGDIFLSLSRLDEAEASYREALKFHQIANDVLGQANDYLGLGDIFLRLSRLNEAEASYREALKSHKIANSVLGQANDHKGLGDIFLRLSRLDEAEASYREALKSHKIANSILGQANDHKGLGDIFLRLSRLDEAEASYREALKSHKIANSVLGQANDHKGLGDIFLRLSRLDEAEASYREALKSHKIANDVLGQGNDHKGLGDIFLSLSRLDEAEASYREALKFHKIANSVLGQANDHKGLGDMYLSLSRLDEAEASYREALKFHQIANDVLGQANDYLGLGDMYLSLSRLDEAEASYREALKFHKIANSVLGQANDHKGLGDMYLSLSRLDEAEASYREALKFHKVASDVLGQGTDLHGLGKVHMERSQLEDARSMFEKALAMHKKAHAPVWQGLDQKQLNIVLSKMDKATQE</sequence>
<dbReference type="Pfam" id="PF13424">
    <property type="entry name" value="TPR_12"/>
    <property type="match status" value="5"/>
</dbReference>
<comment type="caution">
    <text evidence="3">The sequence shown here is derived from an EMBL/GenBank/DDBJ whole genome shotgun (WGS) entry which is preliminary data.</text>
</comment>
<dbReference type="EMBL" id="WTXG01000133">
    <property type="protein sequence ID" value="KAI0292088.1"/>
    <property type="molecule type" value="Genomic_DNA"/>
</dbReference>
<gene>
    <name evidence="3" type="ORF">B0F90DRAFT_1823280</name>
</gene>
<feature type="repeat" description="TPR" evidence="1">
    <location>
        <begin position="1165"/>
        <end position="1198"/>
    </location>
</feature>
<organism evidence="3 4">
    <name type="scientific">Multifurca ochricompacta</name>
    <dbReference type="NCBI Taxonomy" id="376703"/>
    <lineage>
        <taxon>Eukaryota</taxon>
        <taxon>Fungi</taxon>
        <taxon>Dikarya</taxon>
        <taxon>Basidiomycota</taxon>
        <taxon>Agaricomycotina</taxon>
        <taxon>Agaricomycetes</taxon>
        <taxon>Russulales</taxon>
        <taxon>Russulaceae</taxon>
        <taxon>Multifurca</taxon>
    </lineage>
</organism>
<dbReference type="SUPFAM" id="SSF52540">
    <property type="entry name" value="P-loop containing nucleoside triphosphate hydrolases"/>
    <property type="match status" value="1"/>
</dbReference>
<dbReference type="SUPFAM" id="SSF48452">
    <property type="entry name" value="TPR-like"/>
    <property type="match status" value="3"/>
</dbReference>
<dbReference type="Pfam" id="PF13432">
    <property type="entry name" value="TPR_16"/>
    <property type="match status" value="2"/>
</dbReference>
<evidence type="ECO:0000256" key="1">
    <source>
        <dbReference type="PROSITE-ProRule" id="PRU00339"/>
    </source>
</evidence>
<dbReference type="Gene3D" id="1.20.930.20">
    <property type="entry name" value="Adaptor protein Cbl, N-terminal domain"/>
    <property type="match status" value="1"/>
</dbReference>
<dbReference type="InterPro" id="IPR036537">
    <property type="entry name" value="Adaptor_Cbl_N_dom_sf"/>
</dbReference>
<dbReference type="GO" id="GO:0007166">
    <property type="term" value="P:cell surface receptor signaling pathway"/>
    <property type="evidence" value="ECO:0007669"/>
    <property type="project" value="InterPro"/>
</dbReference>
<feature type="repeat" description="TPR" evidence="1">
    <location>
        <begin position="1125"/>
        <end position="1158"/>
    </location>
</feature>
<dbReference type="InterPro" id="IPR027417">
    <property type="entry name" value="P-loop_NTPase"/>
</dbReference>
<dbReference type="AlphaFoldDB" id="A0AAD4QJH9"/>
<dbReference type="Gene3D" id="1.25.40.10">
    <property type="entry name" value="Tetratricopeptide repeat domain"/>
    <property type="match status" value="4"/>
</dbReference>
<evidence type="ECO:0000313" key="4">
    <source>
        <dbReference type="Proteomes" id="UP001203297"/>
    </source>
</evidence>
<dbReference type="Pfam" id="PF00931">
    <property type="entry name" value="NB-ARC"/>
    <property type="match status" value="1"/>
</dbReference>
<evidence type="ECO:0000259" key="2">
    <source>
        <dbReference type="Pfam" id="PF00931"/>
    </source>
</evidence>
<dbReference type="SMART" id="SM00028">
    <property type="entry name" value="TPR"/>
    <property type="match status" value="14"/>
</dbReference>
<feature type="repeat" description="TPR" evidence="1">
    <location>
        <begin position="805"/>
        <end position="838"/>
    </location>
</feature>
<dbReference type="InterPro" id="IPR011990">
    <property type="entry name" value="TPR-like_helical_dom_sf"/>
</dbReference>
<keyword evidence="4" id="KW-1185">Reference proteome</keyword>
<reference evidence="3" key="1">
    <citation type="journal article" date="2022" name="New Phytol.">
        <title>Evolutionary transition to the ectomycorrhizal habit in the genomes of a hyperdiverse lineage of mushroom-forming fungi.</title>
        <authorList>
            <person name="Looney B."/>
            <person name="Miyauchi S."/>
            <person name="Morin E."/>
            <person name="Drula E."/>
            <person name="Courty P.E."/>
            <person name="Kohler A."/>
            <person name="Kuo A."/>
            <person name="LaButti K."/>
            <person name="Pangilinan J."/>
            <person name="Lipzen A."/>
            <person name="Riley R."/>
            <person name="Andreopoulos W."/>
            <person name="He G."/>
            <person name="Johnson J."/>
            <person name="Nolan M."/>
            <person name="Tritt A."/>
            <person name="Barry K.W."/>
            <person name="Grigoriev I.V."/>
            <person name="Nagy L.G."/>
            <person name="Hibbett D."/>
            <person name="Henrissat B."/>
            <person name="Matheny P.B."/>
            <person name="Labbe J."/>
            <person name="Martin F.M."/>
        </authorList>
    </citation>
    <scope>NUCLEOTIDE SEQUENCE</scope>
    <source>
        <strain evidence="3">BPL690</strain>
    </source>
</reference>
<dbReference type="PANTHER" id="PTHR10098:SF108">
    <property type="entry name" value="TETRATRICOPEPTIDE REPEAT PROTEIN 28"/>
    <property type="match status" value="1"/>
</dbReference>
<dbReference type="InterPro" id="IPR059179">
    <property type="entry name" value="MLKL-like_MCAfunc"/>
</dbReference>
<feature type="domain" description="NB-ARC" evidence="2">
    <location>
        <begin position="249"/>
        <end position="334"/>
    </location>
</feature>
<accession>A0AAD4QJH9</accession>
<proteinExistence type="predicted"/>
<keyword evidence="1" id="KW-0802">TPR repeat</keyword>
<dbReference type="Proteomes" id="UP001203297">
    <property type="component" value="Unassembled WGS sequence"/>
</dbReference>